<feature type="non-terminal residue" evidence="2">
    <location>
        <position position="1"/>
    </location>
</feature>
<dbReference type="InterPro" id="IPR000305">
    <property type="entry name" value="GIY-YIG_endonuc"/>
</dbReference>
<evidence type="ECO:0000313" key="3">
    <source>
        <dbReference type="Proteomes" id="UP001295444"/>
    </source>
</evidence>
<reference evidence="2" key="1">
    <citation type="submission" date="2022-03" db="EMBL/GenBank/DDBJ databases">
        <authorList>
            <person name="Alioto T."/>
            <person name="Alioto T."/>
            <person name="Gomez Garrido J."/>
        </authorList>
    </citation>
    <scope>NUCLEOTIDE SEQUENCE</scope>
</reference>
<keyword evidence="3" id="KW-1185">Reference proteome</keyword>
<feature type="domain" description="GIY-YIG" evidence="1">
    <location>
        <begin position="270"/>
        <end position="333"/>
    </location>
</feature>
<proteinExistence type="predicted"/>
<feature type="non-terminal residue" evidence="2">
    <location>
        <position position="333"/>
    </location>
</feature>
<dbReference type="PANTHER" id="PTHR21301">
    <property type="entry name" value="REVERSE TRANSCRIPTASE"/>
    <property type="match status" value="1"/>
</dbReference>
<organism evidence="2 3">
    <name type="scientific">Pelobates cultripes</name>
    <name type="common">Western spadefoot toad</name>
    <dbReference type="NCBI Taxonomy" id="61616"/>
    <lineage>
        <taxon>Eukaryota</taxon>
        <taxon>Metazoa</taxon>
        <taxon>Chordata</taxon>
        <taxon>Craniata</taxon>
        <taxon>Vertebrata</taxon>
        <taxon>Euteleostomi</taxon>
        <taxon>Amphibia</taxon>
        <taxon>Batrachia</taxon>
        <taxon>Anura</taxon>
        <taxon>Pelobatoidea</taxon>
        <taxon>Pelobatidae</taxon>
        <taxon>Pelobates</taxon>
    </lineage>
</organism>
<dbReference type="PROSITE" id="PS50164">
    <property type="entry name" value="GIY_YIG"/>
    <property type="match status" value="1"/>
</dbReference>
<dbReference type="Pfam" id="PF26215">
    <property type="entry name" value="HTH_animal"/>
    <property type="match status" value="1"/>
</dbReference>
<evidence type="ECO:0000259" key="1">
    <source>
        <dbReference type="PROSITE" id="PS50164"/>
    </source>
</evidence>
<sequence>QRYIDDLFFIWKGSEDCLNSFISHLNSNNKGIILTCEYSTNSINFLDLNIFIQDGKIHTKTFFKKVCTNTAIDQTSCHYKPWLESAPKSQFLRIRRNCSQINDFNEQSLVLKKQFIEKNYSCTFLDSTIDTVRNKPRESLLTYKDKNTSETPTLPIIFNYNNKSGFIKKTIKKHWHLLRQDDLLKEILPAQPKIVFRGAPNFRSILTNNYTKVTKNIQNTFLDGAKGFYKCKRCTVCKNTDQTTKSKITNFKSNQTNKSYKIRDFIGCNTTNVIYLLECPCGLQYVGMTTRCLKTRLAEHCRNIRNGFLNHSSIVSYVKAYSQPCLPEHYSQL</sequence>
<gene>
    <name evidence="2" type="ORF">PECUL_23A011472</name>
</gene>
<accession>A0AAD1WPW0</accession>
<dbReference type="Proteomes" id="UP001295444">
    <property type="component" value="Chromosome 11"/>
</dbReference>
<dbReference type="PANTHER" id="PTHR21301:SF12">
    <property type="match status" value="1"/>
</dbReference>
<name>A0AAD1WPW0_PELCU</name>
<dbReference type="AlphaFoldDB" id="A0AAD1WPW0"/>
<dbReference type="InterPro" id="IPR058912">
    <property type="entry name" value="HTH_animal"/>
</dbReference>
<dbReference type="EMBL" id="OW240922">
    <property type="protein sequence ID" value="CAH2321250.1"/>
    <property type="molecule type" value="Genomic_DNA"/>
</dbReference>
<evidence type="ECO:0000313" key="2">
    <source>
        <dbReference type="EMBL" id="CAH2321250.1"/>
    </source>
</evidence>
<protein>
    <recommendedName>
        <fullName evidence="1">GIY-YIG domain-containing protein</fullName>
    </recommendedName>
</protein>